<evidence type="ECO:0000259" key="10">
    <source>
        <dbReference type="PROSITE" id="PS51371"/>
    </source>
</evidence>
<dbReference type="SMART" id="SM00116">
    <property type="entry name" value="CBS"/>
    <property type="match status" value="2"/>
</dbReference>
<feature type="domain" description="CBS" evidence="10">
    <location>
        <begin position="287"/>
        <end position="345"/>
    </location>
</feature>
<sequence length="407" mass="44866">MQHKVESNAETKIEVRGLTKIFGKRVNRAKEMLKAGKTKPEILKATGATVGVDRADFSIKTGEIFVIMGLSGSGKSTTLRMLNRLIEPTDGQVLIDGDDIAKLDKQALREVRRQKLSMVFQGFALLPNRTVLQNAAFGLEIQGMEKDEREMKANKALDLVGLNGFADQYPDQLSGGMQQRVGLARALASDAEILLMDEAFSALDPLNRRDMQDELLDLQEDMQKTIVFISHDLNEALRIGDHIMIMKDGEIVQIGTPEEILSQPADDYVEKFIEGVDRSQVYTAANVMIRANTVNIDRDGPRLAARRMRDNEISSLYVVDTKRKLVGILDADDVRSAIDAGQKDLRSIVKSDVPTTKMDTPLADLLDAVSTTPVPFAVVDDHDRLRGIIIRGAVLGALSGQEVNVNV</sequence>
<dbReference type="FunFam" id="3.40.50.300:FF:000201">
    <property type="entry name" value="Glycine betaine/L-proline ABC transporter ATP-binding protein"/>
    <property type="match status" value="1"/>
</dbReference>
<keyword evidence="4 8" id="KW-0067">ATP-binding</keyword>
<evidence type="ECO:0000256" key="5">
    <source>
        <dbReference type="ARBA" id="ARBA00022970"/>
    </source>
</evidence>
<keyword evidence="8" id="KW-1003">Cell membrane</keyword>
<evidence type="ECO:0000259" key="9">
    <source>
        <dbReference type="PROSITE" id="PS50893"/>
    </source>
</evidence>
<dbReference type="GO" id="GO:0031460">
    <property type="term" value="P:glycine betaine transport"/>
    <property type="evidence" value="ECO:0007669"/>
    <property type="project" value="InterPro"/>
</dbReference>
<dbReference type="CDD" id="cd03294">
    <property type="entry name" value="ABC_Pro_Gly_Betaine"/>
    <property type="match status" value="1"/>
</dbReference>
<keyword evidence="6 7" id="KW-0129">CBS domain</keyword>
<keyword evidence="2 8" id="KW-0813">Transport</keyword>
<dbReference type="PANTHER" id="PTHR43869:SF1">
    <property type="entry name" value="GLYCINE BETAINE_PROLINE BETAINE TRANSPORT SYSTEM ATP-BINDING PROTEIN PROV"/>
    <property type="match status" value="1"/>
</dbReference>
<evidence type="ECO:0000256" key="4">
    <source>
        <dbReference type="ARBA" id="ARBA00022840"/>
    </source>
</evidence>
<evidence type="ECO:0000256" key="7">
    <source>
        <dbReference type="PROSITE-ProRule" id="PRU00703"/>
    </source>
</evidence>
<keyword evidence="5" id="KW-0029">Amino-acid transport</keyword>
<comment type="subunit">
    <text evidence="8">The complex is probably composed of two ATP-binding proteins, two transmembrane proteins and a solute-binding protein.</text>
</comment>
<dbReference type="PROSITE" id="PS51371">
    <property type="entry name" value="CBS"/>
    <property type="match status" value="1"/>
</dbReference>
<dbReference type="GO" id="GO:0006865">
    <property type="term" value="P:amino acid transport"/>
    <property type="evidence" value="ECO:0007669"/>
    <property type="project" value="UniProtKB-UniRule"/>
</dbReference>
<dbReference type="InterPro" id="IPR003439">
    <property type="entry name" value="ABC_transporter-like_ATP-bd"/>
</dbReference>
<dbReference type="GeneID" id="57090766"/>
<evidence type="ECO:0000256" key="2">
    <source>
        <dbReference type="ARBA" id="ARBA00022448"/>
    </source>
</evidence>
<dbReference type="GO" id="GO:0006970">
    <property type="term" value="P:response to osmotic stress"/>
    <property type="evidence" value="ECO:0007669"/>
    <property type="project" value="UniProtKB-ARBA"/>
</dbReference>
<protein>
    <recommendedName>
        <fullName evidence="8">Quaternary amine transport ATP-binding protein</fullName>
        <ecNumber evidence="8">7.6.2.9</ecNumber>
    </recommendedName>
</protein>
<comment type="similarity">
    <text evidence="1 8">Belongs to the ABC transporter superfamily.</text>
</comment>
<keyword evidence="3 8" id="KW-0547">Nucleotide-binding</keyword>
<comment type="caution">
    <text evidence="11">The sequence shown here is derived from an EMBL/GenBank/DDBJ whole genome shotgun (WGS) entry which is preliminary data.</text>
</comment>
<dbReference type="InterPro" id="IPR017871">
    <property type="entry name" value="ABC_transporter-like_CS"/>
</dbReference>
<keyword evidence="8" id="KW-0997">Cell inner membrane</keyword>
<evidence type="ECO:0000313" key="11">
    <source>
        <dbReference type="EMBL" id="GAN35974.1"/>
    </source>
</evidence>
<evidence type="ECO:0000256" key="3">
    <source>
        <dbReference type="ARBA" id="ARBA00022741"/>
    </source>
</evidence>
<dbReference type="Pfam" id="PF00571">
    <property type="entry name" value="CBS"/>
    <property type="match status" value="2"/>
</dbReference>
<dbReference type="AlphaFoldDB" id="A0A0C9PVC9"/>
<comment type="catalytic activity">
    <reaction evidence="8">
        <text>a quaternary ammonium(out) + ATP + H2O = a quaternary ammonium(in) + ADP + phosphate + H(+)</text>
        <dbReference type="Rhea" id="RHEA:11036"/>
        <dbReference type="ChEBI" id="CHEBI:15377"/>
        <dbReference type="ChEBI" id="CHEBI:15378"/>
        <dbReference type="ChEBI" id="CHEBI:30616"/>
        <dbReference type="ChEBI" id="CHEBI:35267"/>
        <dbReference type="ChEBI" id="CHEBI:43474"/>
        <dbReference type="ChEBI" id="CHEBI:456216"/>
    </reaction>
</comment>
<dbReference type="RefSeq" id="WP_003571116.1">
    <property type="nucleotide sequence ID" value="NZ_BAYM01000037.1"/>
</dbReference>
<feature type="domain" description="ABC transporter" evidence="9">
    <location>
        <begin position="27"/>
        <end position="273"/>
    </location>
</feature>
<keyword evidence="8" id="KW-0472">Membrane</keyword>
<dbReference type="InterPro" id="IPR027417">
    <property type="entry name" value="P-loop_NTPase"/>
</dbReference>
<dbReference type="EMBL" id="BAYM01000037">
    <property type="protein sequence ID" value="GAN35974.1"/>
    <property type="molecule type" value="Genomic_DNA"/>
</dbReference>
<gene>
    <name evidence="11" type="ORF">LC0644_0563</name>
</gene>
<dbReference type="GO" id="GO:0015418">
    <property type="term" value="F:ABC-type quaternary ammonium compound transporting activity"/>
    <property type="evidence" value="ECO:0007669"/>
    <property type="project" value="UniProtKB-EC"/>
</dbReference>
<dbReference type="SUPFAM" id="SSF54631">
    <property type="entry name" value="CBS-domain pair"/>
    <property type="match status" value="1"/>
</dbReference>
<organism evidence="11 12">
    <name type="scientific">Lacticaseibacillus paracasei NRIC 0644</name>
    <dbReference type="NCBI Taxonomy" id="1435038"/>
    <lineage>
        <taxon>Bacteria</taxon>
        <taxon>Bacillati</taxon>
        <taxon>Bacillota</taxon>
        <taxon>Bacilli</taxon>
        <taxon>Lactobacillales</taxon>
        <taxon>Lactobacillaceae</taxon>
        <taxon>Lacticaseibacillus</taxon>
    </lineage>
</organism>
<evidence type="ECO:0000313" key="12">
    <source>
        <dbReference type="Proteomes" id="UP000032552"/>
    </source>
</evidence>
<comment type="subcellular location">
    <subcellularLocation>
        <location evidence="8">Cell inner membrane</location>
        <topology evidence="8">Peripheral membrane protein</topology>
    </subcellularLocation>
</comment>
<dbReference type="Proteomes" id="UP000032552">
    <property type="component" value="Unassembled WGS sequence"/>
</dbReference>
<dbReference type="InterPro" id="IPR046342">
    <property type="entry name" value="CBS_dom_sf"/>
</dbReference>
<dbReference type="InterPro" id="IPR003593">
    <property type="entry name" value="AAA+_ATPase"/>
</dbReference>
<accession>A0A0C9PVC9</accession>
<dbReference type="NCBIfam" id="TIGR01186">
    <property type="entry name" value="proV"/>
    <property type="match status" value="1"/>
</dbReference>
<dbReference type="InterPro" id="IPR005892">
    <property type="entry name" value="Gly-betaine_transp_ATP-bd"/>
</dbReference>
<dbReference type="InterPro" id="IPR051921">
    <property type="entry name" value="ABC_osmolyte_uptake_ATP-bind"/>
</dbReference>
<evidence type="ECO:0000256" key="8">
    <source>
        <dbReference type="RuleBase" id="RU369116"/>
    </source>
</evidence>
<dbReference type="PROSITE" id="PS00211">
    <property type="entry name" value="ABC_TRANSPORTER_1"/>
    <property type="match status" value="1"/>
</dbReference>
<dbReference type="PANTHER" id="PTHR43869">
    <property type="entry name" value="GLYCINE BETAINE/PROLINE BETAINE TRANSPORT SYSTEM ATP-BINDING PROTEIN PROV"/>
    <property type="match status" value="1"/>
</dbReference>
<dbReference type="SMART" id="SM00382">
    <property type="entry name" value="AAA"/>
    <property type="match status" value="1"/>
</dbReference>
<dbReference type="Pfam" id="PF00005">
    <property type="entry name" value="ABC_tran"/>
    <property type="match status" value="1"/>
</dbReference>
<dbReference type="GO" id="GO:0005524">
    <property type="term" value="F:ATP binding"/>
    <property type="evidence" value="ECO:0007669"/>
    <property type="project" value="UniProtKB-UniRule"/>
</dbReference>
<evidence type="ECO:0000256" key="6">
    <source>
        <dbReference type="ARBA" id="ARBA00023122"/>
    </source>
</evidence>
<dbReference type="GO" id="GO:0005886">
    <property type="term" value="C:plasma membrane"/>
    <property type="evidence" value="ECO:0007669"/>
    <property type="project" value="UniProtKB-SubCell"/>
</dbReference>
<name>A0A0C9PVC9_LACPA</name>
<dbReference type="EC" id="7.6.2.9" evidence="8"/>
<dbReference type="SUPFAM" id="SSF52540">
    <property type="entry name" value="P-loop containing nucleoside triphosphate hydrolases"/>
    <property type="match status" value="1"/>
</dbReference>
<reference evidence="12" key="1">
    <citation type="submission" date="2014-05" db="EMBL/GenBank/DDBJ databases">
        <title>Whole genome sequencing of Lactobacillus casei NRIC0644.</title>
        <authorList>
            <person name="Atarashi H."/>
            <person name="Yoshida Y."/>
            <person name="Fujimura S."/>
            <person name="Tanaka N."/>
            <person name="Shiwa Y."/>
            <person name="Yoshikawa H."/>
            <person name="Okada S."/>
            <person name="Nakagawa J."/>
        </authorList>
    </citation>
    <scope>NUCLEOTIDE SEQUENCE [LARGE SCALE GENOMIC DNA]</scope>
    <source>
        <strain evidence="12">NRIC0644</strain>
    </source>
</reference>
<dbReference type="InterPro" id="IPR000644">
    <property type="entry name" value="CBS_dom"/>
</dbReference>
<dbReference type="GO" id="GO:0016887">
    <property type="term" value="F:ATP hydrolysis activity"/>
    <property type="evidence" value="ECO:0007669"/>
    <property type="project" value="UniProtKB-UniRule"/>
</dbReference>
<dbReference type="Gene3D" id="3.40.50.300">
    <property type="entry name" value="P-loop containing nucleotide triphosphate hydrolases"/>
    <property type="match status" value="1"/>
</dbReference>
<dbReference type="PROSITE" id="PS50893">
    <property type="entry name" value="ABC_TRANSPORTER_2"/>
    <property type="match status" value="1"/>
</dbReference>
<dbReference type="Gene3D" id="3.10.580.10">
    <property type="entry name" value="CBS-domain"/>
    <property type="match status" value="1"/>
</dbReference>
<proteinExistence type="inferred from homology"/>
<evidence type="ECO:0000256" key="1">
    <source>
        <dbReference type="ARBA" id="ARBA00005417"/>
    </source>
</evidence>